<dbReference type="AlphaFoldDB" id="A0ABD2PFC7"/>
<dbReference type="SMART" id="SM00369">
    <property type="entry name" value="LRR_TYP"/>
    <property type="match status" value="5"/>
</dbReference>
<feature type="signal peptide" evidence="4">
    <location>
        <begin position="1"/>
        <end position="19"/>
    </location>
</feature>
<dbReference type="PRINTS" id="PR00019">
    <property type="entry name" value="LEURICHRPT"/>
</dbReference>
<gene>
    <name evidence="5" type="ORF">HHI36_023114</name>
</gene>
<keyword evidence="3" id="KW-0472">Membrane</keyword>
<proteinExistence type="predicted"/>
<reference evidence="5 6" key="1">
    <citation type="journal article" date="2021" name="BMC Biol.">
        <title>Horizontally acquired antibacterial genes associated with adaptive radiation of ladybird beetles.</title>
        <authorList>
            <person name="Li H.S."/>
            <person name="Tang X.F."/>
            <person name="Huang Y.H."/>
            <person name="Xu Z.Y."/>
            <person name="Chen M.L."/>
            <person name="Du X.Y."/>
            <person name="Qiu B.Y."/>
            <person name="Chen P.T."/>
            <person name="Zhang W."/>
            <person name="Slipinski A."/>
            <person name="Escalona H.E."/>
            <person name="Waterhouse R.M."/>
            <person name="Zwick A."/>
            <person name="Pang H."/>
        </authorList>
    </citation>
    <scope>NUCLEOTIDE SEQUENCE [LARGE SCALE GENOMIC DNA]</scope>
    <source>
        <strain evidence="5">SYSU2018</strain>
    </source>
</reference>
<dbReference type="Pfam" id="PF13855">
    <property type="entry name" value="LRR_8"/>
    <property type="match status" value="2"/>
</dbReference>
<dbReference type="PANTHER" id="PTHR24369">
    <property type="entry name" value="ANTIGEN BSP, PUTATIVE-RELATED"/>
    <property type="match status" value="1"/>
</dbReference>
<sequence length="377" mass="44250">MQLLLLSLIWANILLAINGKQIKIECPSYCDCDIFLNFRRATCVNKTLVVIHLDLPIQTQILDISYNQISQLDDYDFSKNNLVELKFLNISHNKLSQVNVYAFDRLRELITLDLSYNAMQYILPKWFECMPKLEHLFLRGNYFGDMSYLLKYSFNSKSLKTLDLSKSYISYLKSDVFKLPNLEYLDLSENQLISLSQKIINPLRSLKVLKINGNSFSCNPDLTALKKLVLRKRIEFEDPCSWEKAPKKFEKLMQETTTQVSFERKYWMIEEDQDSSSKNVSIQQTICESDEKKRNLFIELSEFPYALLLVVILCYGILIGFICGCGMKYCRMRHNVRKYRNRKNIVLKNINKFDDEMNQLTTHINSLGNSTPIFTRR</sequence>
<accession>A0ABD2PFC7</accession>
<keyword evidence="4" id="KW-0732">Signal</keyword>
<feature type="transmembrane region" description="Helical" evidence="3">
    <location>
        <begin position="303"/>
        <end position="330"/>
    </location>
</feature>
<dbReference type="EMBL" id="JABFTP020000186">
    <property type="protein sequence ID" value="KAL3289714.1"/>
    <property type="molecule type" value="Genomic_DNA"/>
</dbReference>
<evidence type="ECO:0000256" key="1">
    <source>
        <dbReference type="ARBA" id="ARBA00022614"/>
    </source>
</evidence>
<protein>
    <submittedName>
        <fullName evidence="5">Uncharacterized protein</fullName>
    </submittedName>
</protein>
<evidence type="ECO:0000256" key="3">
    <source>
        <dbReference type="SAM" id="Phobius"/>
    </source>
</evidence>
<dbReference type="PANTHER" id="PTHR24369:SF211">
    <property type="entry name" value="LEUCINE-RICH REPEAT-CONTAINING PROTEIN 15-LIKE"/>
    <property type="match status" value="1"/>
</dbReference>
<evidence type="ECO:0000313" key="5">
    <source>
        <dbReference type="EMBL" id="KAL3289714.1"/>
    </source>
</evidence>
<dbReference type="SUPFAM" id="SSF52058">
    <property type="entry name" value="L domain-like"/>
    <property type="match status" value="1"/>
</dbReference>
<keyword evidence="2" id="KW-0677">Repeat</keyword>
<dbReference type="InterPro" id="IPR050541">
    <property type="entry name" value="LRR_TM_domain-containing"/>
</dbReference>
<dbReference type="Gene3D" id="3.80.10.10">
    <property type="entry name" value="Ribonuclease Inhibitor"/>
    <property type="match status" value="2"/>
</dbReference>
<evidence type="ECO:0000256" key="4">
    <source>
        <dbReference type="SAM" id="SignalP"/>
    </source>
</evidence>
<dbReference type="InterPro" id="IPR003591">
    <property type="entry name" value="Leu-rich_rpt_typical-subtyp"/>
</dbReference>
<keyword evidence="6" id="KW-1185">Reference proteome</keyword>
<keyword evidence="3" id="KW-1133">Transmembrane helix</keyword>
<feature type="chain" id="PRO_5044814541" evidence="4">
    <location>
        <begin position="20"/>
        <end position="377"/>
    </location>
</feature>
<comment type="caution">
    <text evidence="5">The sequence shown here is derived from an EMBL/GenBank/DDBJ whole genome shotgun (WGS) entry which is preliminary data.</text>
</comment>
<dbReference type="InterPro" id="IPR032675">
    <property type="entry name" value="LRR_dom_sf"/>
</dbReference>
<evidence type="ECO:0000256" key="2">
    <source>
        <dbReference type="ARBA" id="ARBA00022737"/>
    </source>
</evidence>
<dbReference type="Proteomes" id="UP001516400">
    <property type="component" value="Unassembled WGS sequence"/>
</dbReference>
<dbReference type="PROSITE" id="PS51450">
    <property type="entry name" value="LRR"/>
    <property type="match status" value="1"/>
</dbReference>
<keyword evidence="3" id="KW-0812">Transmembrane</keyword>
<keyword evidence="1" id="KW-0433">Leucine-rich repeat</keyword>
<evidence type="ECO:0000313" key="6">
    <source>
        <dbReference type="Proteomes" id="UP001516400"/>
    </source>
</evidence>
<dbReference type="InterPro" id="IPR001611">
    <property type="entry name" value="Leu-rich_rpt"/>
</dbReference>
<name>A0ABD2PFC7_9CUCU</name>
<organism evidence="5 6">
    <name type="scientific">Cryptolaemus montrouzieri</name>
    <dbReference type="NCBI Taxonomy" id="559131"/>
    <lineage>
        <taxon>Eukaryota</taxon>
        <taxon>Metazoa</taxon>
        <taxon>Ecdysozoa</taxon>
        <taxon>Arthropoda</taxon>
        <taxon>Hexapoda</taxon>
        <taxon>Insecta</taxon>
        <taxon>Pterygota</taxon>
        <taxon>Neoptera</taxon>
        <taxon>Endopterygota</taxon>
        <taxon>Coleoptera</taxon>
        <taxon>Polyphaga</taxon>
        <taxon>Cucujiformia</taxon>
        <taxon>Coccinelloidea</taxon>
        <taxon>Coccinellidae</taxon>
        <taxon>Scymninae</taxon>
        <taxon>Scymnini</taxon>
        <taxon>Cryptolaemus</taxon>
    </lineage>
</organism>